<keyword evidence="2" id="KW-1185">Reference proteome</keyword>
<name>A0A3Q9G2N8_STRLT</name>
<evidence type="ECO:0000313" key="1">
    <source>
        <dbReference type="EMBL" id="AZQ74576.1"/>
    </source>
</evidence>
<accession>A0A3Q9G2N8</accession>
<gene>
    <name evidence="1" type="ORF">EKH77_28225</name>
</gene>
<sequence>MTAEITRTRAVEAKAGAARLLLAFRHGNQAAFDDSLPGSMAAEEARDLVAALVWIANEAVRKAYRPDVADRVLRHLVKRVPDEPGWVETDEEAAPDVAVLLESVWRKDTERVRELVRATPDTTFVLGRLVQAVALLLPAVRDAEVCRVLNELRAGTSPDLPGRPC</sequence>
<dbReference type="AlphaFoldDB" id="A0A3Q9G2N8"/>
<dbReference type="Proteomes" id="UP000267900">
    <property type="component" value="Chromosome"/>
</dbReference>
<dbReference type="RefSeq" id="WP_126917078.1">
    <property type="nucleotide sequence ID" value="NZ_CP034587.1"/>
</dbReference>
<dbReference type="OrthoDB" id="3869954at2"/>
<evidence type="ECO:0000313" key="2">
    <source>
        <dbReference type="Proteomes" id="UP000267900"/>
    </source>
</evidence>
<proteinExistence type="predicted"/>
<dbReference type="EMBL" id="CP034587">
    <property type="protein sequence ID" value="AZQ74576.1"/>
    <property type="molecule type" value="Genomic_DNA"/>
</dbReference>
<protein>
    <submittedName>
        <fullName evidence="1">Uncharacterized protein</fullName>
    </submittedName>
</protein>
<organism evidence="1 2">
    <name type="scientific">Streptomyces luteoverticillatus</name>
    <name type="common">Streptoverticillium luteoverticillatus</name>
    <dbReference type="NCBI Taxonomy" id="66425"/>
    <lineage>
        <taxon>Bacteria</taxon>
        <taxon>Bacillati</taxon>
        <taxon>Actinomycetota</taxon>
        <taxon>Actinomycetes</taxon>
        <taxon>Kitasatosporales</taxon>
        <taxon>Streptomycetaceae</taxon>
        <taxon>Streptomyces</taxon>
    </lineage>
</organism>
<reference evidence="1 2" key="1">
    <citation type="submission" date="2018-12" db="EMBL/GenBank/DDBJ databases">
        <title>The whole draft genome of Streptomyce luteoverticillatus CGMCC 15060.</title>
        <authorList>
            <person name="Feng Z."/>
            <person name="Chen G."/>
            <person name="Zhang J."/>
            <person name="Zhu H."/>
            <person name="Yu X."/>
            <person name="Zhang W."/>
            <person name="Zhang X."/>
        </authorList>
    </citation>
    <scope>NUCLEOTIDE SEQUENCE [LARGE SCALE GENOMIC DNA]</scope>
    <source>
        <strain evidence="1 2">CGMCC 15060</strain>
    </source>
</reference>